<evidence type="ECO:0000313" key="2">
    <source>
        <dbReference type="Proteomes" id="UP001151760"/>
    </source>
</evidence>
<keyword evidence="2" id="KW-1185">Reference proteome</keyword>
<protein>
    <submittedName>
        <fullName evidence="1">Ulp1 protease family, C-terminal catalytic domain-containing protein</fullName>
    </submittedName>
</protein>
<organism evidence="1 2">
    <name type="scientific">Tanacetum coccineum</name>
    <dbReference type="NCBI Taxonomy" id="301880"/>
    <lineage>
        <taxon>Eukaryota</taxon>
        <taxon>Viridiplantae</taxon>
        <taxon>Streptophyta</taxon>
        <taxon>Embryophyta</taxon>
        <taxon>Tracheophyta</taxon>
        <taxon>Spermatophyta</taxon>
        <taxon>Magnoliopsida</taxon>
        <taxon>eudicotyledons</taxon>
        <taxon>Gunneridae</taxon>
        <taxon>Pentapetalae</taxon>
        <taxon>asterids</taxon>
        <taxon>campanulids</taxon>
        <taxon>Asterales</taxon>
        <taxon>Asteraceae</taxon>
        <taxon>Asteroideae</taxon>
        <taxon>Anthemideae</taxon>
        <taxon>Anthemidinae</taxon>
        <taxon>Tanacetum</taxon>
    </lineage>
</organism>
<sequence>MTILDNSLGTYDSKYKEVCDLLKTLFSRHLKQYGHIRHTQVSRVKHTIPKLNWKTKENFHDCGIFTMLHMETFDGGPASNLDCGLPVESQLQRDMLRKMLELAKEFDKRDPIKKMAIIVNAFKKREERRREIQLNTGTVVEGNQAEECEIMSTPENITQWLDKNVDLVGEGDLFGDNLAILEAMNQEITPEKLPTQKSTPGLWLDANVIDCWGTVLNHEESFRAAESKSKHFFPTGCISKSMFDGTLASFDAKWESFSNQVNAQFKGNKGGLALGGIDLRDMLRRLRFKFAIKILLHEINVHVGKMLELAKEFDKTYPVEKMAIIVDAFKKNGGT</sequence>
<dbReference type="Gene3D" id="3.40.395.10">
    <property type="entry name" value="Adenoviral Proteinase, Chain A"/>
    <property type="match status" value="1"/>
</dbReference>
<keyword evidence="1" id="KW-0378">Hydrolase</keyword>
<reference evidence="1" key="1">
    <citation type="journal article" date="2022" name="Int. J. Mol. Sci.">
        <title>Draft Genome of Tanacetum Coccineum: Genomic Comparison of Closely Related Tanacetum-Family Plants.</title>
        <authorList>
            <person name="Yamashiro T."/>
            <person name="Shiraishi A."/>
            <person name="Nakayama K."/>
            <person name="Satake H."/>
        </authorList>
    </citation>
    <scope>NUCLEOTIDE SEQUENCE</scope>
</reference>
<proteinExistence type="predicted"/>
<gene>
    <name evidence="1" type="ORF">Tco_1124603</name>
</gene>
<dbReference type="SUPFAM" id="SSF54001">
    <property type="entry name" value="Cysteine proteinases"/>
    <property type="match status" value="1"/>
</dbReference>
<accession>A0ABQ5J9F4</accession>
<dbReference type="GO" id="GO:0006508">
    <property type="term" value="P:proteolysis"/>
    <property type="evidence" value="ECO:0007669"/>
    <property type="project" value="UniProtKB-KW"/>
</dbReference>
<dbReference type="GO" id="GO:0008233">
    <property type="term" value="F:peptidase activity"/>
    <property type="evidence" value="ECO:0007669"/>
    <property type="project" value="UniProtKB-KW"/>
</dbReference>
<name>A0ABQ5J9F4_9ASTR</name>
<evidence type="ECO:0000313" key="1">
    <source>
        <dbReference type="EMBL" id="GJU08173.1"/>
    </source>
</evidence>
<dbReference type="InterPro" id="IPR038765">
    <property type="entry name" value="Papain-like_cys_pep_sf"/>
</dbReference>
<reference evidence="1" key="2">
    <citation type="submission" date="2022-01" db="EMBL/GenBank/DDBJ databases">
        <authorList>
            <person name="Yamashiro T."/>
            <person name="Shiraishi A."/>
            <person name="Satake H."/>
            <person name="Nakayama K."/>
        </authorList>
    </citation>
    <scope>NUCLEOTIDE SEQUENCE</scope>
</reference>
<keyword evidence="1" id="KW-0645">Protease</keyword>
<dbReference type="Proteomes" id="UP001151760">
    <property type="component" value="Unassembled WGS sequence"/>
</dbReference>
<comment type="caution">
    <text evidence="1">The sequence shown here is derived from an EMBL/GenBank/DDBJ whole genome shotgun (WGS) entry which is preliminary data.</text>
</comment>
<dbReference type="EMBL" id="BQNB010021607">
    <property type="protein sequence ID" value="GJU08173.1"/>
    <property type="molecule type" value="Genomic_DNA"/>
</dbReference>